<proteinExistence type="predicted"/>
<reference evidence="2 3" key="1">
    <citation type="submission" date="2023-07" db="EMBL/GenBank/DDBJ databases">
        <authorList>
            <person name="Girao M."/>
            <person name="Carvalho M.F."/>
        </authorList>
    </citation>
    <scope>NUCLEOTIDE SEQUENCE [LARGE SCALE GENOMIC DNA]</scope>
    <source>
        <strain evidence="2 3">YIM65754</strain>
    </source>
</reference>
<dbReference type="Proteomes" id="UP001336020">
    <property type="component" value="Unassembled WGS sequence"/>
</dbReference>
<dbReference type="EMBL" id="JAUTXY010000001">
    <property type="protein sequence ID" value="MEE2056724.1"/>
    <property type="molecule type" value="Genomic_DNA"/>
</dbReference>
<feature type="compositionally biased region" description="Polar residues" evidence="1">
    <location>
        <begin position="32"/>
        <end position="47"/>
    </location>
</feature>
<protein>
    <submittedName>
        <fullName evidence="2">ATP/GTP-binding protein</fullName>
    </submittedName>
</protein>
<sequence length="112" mass="12326">MPRRNRPQASHKRAKAETGRSGPGSSPFGWATTRTESGPTGAESEQFTVRTVPGSRATKPYRCPGCDHEIAPGTPHIVAWPTDLPGGADDRRHWHNGCWSARARRGPTRRWS</sequence>
<gene>
    <name evidence="2" type="ORF">Q7514_04200</name>
</gene>
<organism evidence="2 3">
    <name type="scientific">Rhodococcus artemisiae</name>
    <dbReference type="NCBI Taxonomy" id="714159"/>
    <lineage>
        <taxon>Bacteria</taxon>
        <taxon>Bacillati</taxon>
        <taxon>Actinomycetota</taxon>
        <taxon>Actinomycetes</taxon>
        <taxon>Mycobacteriales</taxon>
        <taxon>Nocardiaceae</taxon>
        <taxon>Rhodococcus</taxon>
    </lineage>
</organism>
<evidence type="ECO:0000313" key="2">
    <source>
        <dbReference type="EMBL" id="MEE2056724.1"/>
    </source>
</evidence>
<feature type="region of interest" description="Disordered" evidence="1">
    <location>
        <begin position="1"/>
        <end position="47"/>
    </location>
</feature>
<name>A0ABU7L5A9_9NOCA</name>
<comment type="caution">
    <text evidence="2">The sequence shown here is derived from an EMBL/GenBank/DDBJ whole genome shotgun (WGS) entry which is preliminary data.</text>
</comment>
<dbReference type="RefSeq" id="WP_330131955.1">
    <property type="nucleotide sequence ID" value="NZ_JAUTXY010000001.1"/>
</dbReference>
<accession>A0ABU7L5A9</accession>
<keyword evidence="3" id="KW-1185">Reference proteome</keyword>
<feature type="compositionally biased region" description="Basic residues" evidence="1">
    <location>
        <begin position="1"/>
        <end position="14"/>
    </location>
</feature>
<evidence type="ECO:0000256" key="1">
    <source>
        <dbReference type="SAM" id="MobiDB-lite"/>
    </source>
</evidence>
<evidence type="ECO:0000313" key="3">
    <source>
        <dbReference type="Proteomes" id="UP001336020"/>
    </source>
</evidence>